<organism evidence="2 3">
    <name type="scientific">Candidatus Lokiarchaeum ossiferum</name>
    <dbReference type="NCBI Taxonomy" id="2951803"/>
    <lineage>
        <taxon>Archaea</taxon>
        <taxon>Promethearchaeati</taxon>
        <taxon>Promethearchaeota</taxon>
        <taxon>Promethearchaeia</taxon>
        <taxon>Promethearchaeales</taxon>
        <taxon>Promethearchaeaceae</taxon>
        <taxon>Candidatus Lokiarchaeum</taxon>
    </lineage>
</organism>
<evidence type="ECO:0000256" key="1">
    <source>
        <dbReference type="SAM" id="Phobius"/>
    </source>
</evidence>
<keyword evidence="3" id="KW-1185">Reference proteome</keyword>
<evidence type="ECO:0000313" key="3">
    <source>
        <dbReference type="Proteomes" id="UP001208689"/>
    </source>
</evidence>
<evidence type="ECO:0008006" key="4">
    <source>
        <dbReference type="Google" id="ProtNLM"/>
    </source>
</evidence>
<feature type="transmembrane region" description="Helical" evidence="1">
    <location>
        <begin position="201"/>
        <end position="218"/>
    </location>
</feature>
<name>A0ABY6HUL6_9ARCH</name>
<dbReference type="Proteomes" id="UP001208689">
    <property type="component" value="Chromosome"/>
</dbReference>
<feature type="transmembrane region" description="Helical" evidence="1">
    <location>
        <begin position="170"/>
        <end position="189"/>
    </location>
</feature>
<sequence>MSLLQVIRTTFLVITTLIGVYSSVKIIQKNKTLMNYLMAAYTFLIGLYTFTVILYDFITELVYFLIPFGILALFLSTLSIYFSVQCMLKSQEWFDKKERWIPFLILWVAYAIILYSVDLVTIVSNDDVINTQVEMWPLLIGIVFIMFFLIFTLVNLFQASKAFETPNQKVQLFIYSVSINIVAVIVSVISQVVTDGGYIDLVFYMLISISALIMLKVFNSK</sequence>
<keyword evidence="1" id="KW-0472">Membrane</keyword>
<feature type="transmembrane region" description="Helical" evidence="1">
    <location>
        <begin position="61"/>
        <end position="82"/>
    </location>
</feature>
<protein>
    <recommendedName>
        <fullName evidence="4">Histidine kinase N-terminal 7TM region domain-containing protein</fullName>
    </recommendedName>
</protein>
<feature type="transmembrane region" description="Helical" evidence="1">
    <location>
        <begin position="135"/>
        <end position="158"/>
    </location>
</feature>
<feature type="transmembrane region" description="Helical" evidence="1">
    <location>
        <begin position="36"/>
        <end position="55"/>
    </location>
</feature>
<feature type="transmembrane region" description="Helical" evidence="1">
    <location>
        <begin position="103"/>
        <end position="123"/>
    </location>
</feature>
<accession>A0ABY6HUL6</accession>
<proteinExistence type="predicted"/>
<evidence type="ECO:0000313" key="2">
    <source>
        <dbReference type="EMBL" id="UYP47218.1"/>
    </source>
</evidence>
<reference evidence="2" key="1">
    <citation type="submission" date="2022-09" db="EMBL/GenBank/DDBJ databases">
        <title>Actin cytoskeleton and complex cell architecture in an #Asgard archaeon.</title>
        <authorList>
            <person name="Ponce Toledo R.I."/>
            <person name="Schleper C."/>
            <person name="Rodrigues Oliveira T."/>
            <person name="Wollweber F."/>
            <person name="Xu J."/>
            <person name="Rittmann S."/>
            <person name="Klingl A."/>
            <person name="Pilhofer M."/>
        </authorList>
    </citation>
    <scope>NUCLEOTIDE SEQUENCE</scope>
    <source>
        <strain evidence="2">B-35</strain>
    </source>
</reference>
<feature type="transmembrane region" description="Helical" evidence="1">
    <location>
        <begin position="6"/>
        <end position="24"/>
    </location>
</feature>
<gene>
    <name evidence="2" type="ORF">NEF87_003503</name>
</gene>
<keyword evidence="1" id="KW-1133">Transmembrane helix</keyword>
<keyword evidence="1" id="KW-0812">Transmembrane</keyword>
<dbReference type="EMBL" id="CP104013">
    <property type="protein sequence ID" value="UYP47218.1"/>
    <property type="molecule type" value="Genomic_DNA"/>
</dbReference>